<keyword evidence="1" id="KW-0805">Transcription regulation</keyword>
<name>A0A542Y9L2_9MICO</name>
<dbReference type="EMBL" id="VFON01000001">
    <property type="protein sequence ID" value="TQL44747.1"/>
    <property type="molecule type" value="Genomic_DNA"/>
</dbReference>
<keyword evidence="6" id="KW-1185">Reference proteome</keyword>
<dbReference type="GO" id="GO:0043565">
    <property type="term" value="F:sequence-specific DNA binding"/>
    <property type="evidence" value="ECO:0007669"/>
    <property type="project" value="InterPro"/>
</dbReference>
<evidence type="ECO:0000259" key="4">
    <source>
        <dbReference type="PROSITE" id="PS01124"/>
    </source>
</evidence>
<dbReference type="SUPFAM" id="SSF46689">
    <property type="entry name" value="Homeodomain-like"/>
    <property type="match status" value="2"/>
</dbReference>
<evidence type="ECO:0000256" key="2">
    <source>
        <dbReference type="ARBA" id="ARBA00023125"/>
    </source>
</evidence>
<dbReference type="GO" id="GO:0003700">
    <property type="term" value="F:DNA-binding transcription factor activity"/>
    <property type="evidence" value="ECO:0007669"/>
    <property type="project" value="InterPro"/>
</dbReference>
<evidence type="ECO:0000313" key="6">
    <source>
        <dbReference type="Proteomes" id="UP000319094"/>
    </source>
</evidence>
<dbReference type="Pfam" id="PF12833">
    <property type="entry name" value="HTH_18"/>
    <property type="match status" value="1"/>
</dbReference>
<proteinExistence type="predicted"/>
<accession>A0A542Y9L2</accession>
<gene>
    <name evidence="5" type="ORF">FB468_2815</name>
</gene>
<feature type="domain" description="HTH araC/xylS-type" evidence="4">
    <location>
        <begin position="170"/>
        <end position="268"/>
    </location>
</feature>
<reference evidence="5 6" key="1">
    <citation type="submission" date="2019-06" db="EMBL/GenBank/DDBJ databases">
        <title>Sequencing the genomes of 1000 actinobacteria strains.</title>
        <authorList>
            <person name="Klenk H.-P."/>
        </authorList>
    </citation>
    <scope>NUCLEOTIDE SEQUENCE [LARGE SCALE GENOMIC DNA]</scope>
    <source>
        <strain evidence="5 6">DSM 8803</strain>
    </source>
</reference>
<evidence type="ECO:0000256" key="3">
    <source>
        <dbReference type="ARBA" id="ARBA00023163"/>
    </source>
</evidence>
<dbReference type="Proteomes" id="UP000319094">
    <property type="component" value="Unassembled WGS sequence"/>
</dbReference>
<dbReference type="InterPro" id="IPR009057">
    <property type="entry name" value="Homeodomain-like_sf"/>
</dbReference>
<dbReference type="SMART" id="SM00342">
    <property type="entry name" value="HTH_ARAC"/>
    <property type="match status" value="1"/>
</dbReference>
<dbReference type="PANTHER" id="PTHR46796:SF13">
    <property type="entry name" value="HTH-TYPE TRANSCRIPTIONAL ACTIVATOR RHAS"/>
    <property type="match status" value="1"/>
</dbReference>
<organism evidence="5 6">
    <name type="scientific">Leucobacter komagatae</name>
    <dbReference type="NCBI Taxonomy" id="55969"/>
    <lineage>
        <taxon>Bacteria</taxon>
        <taxon>Bacillati</taxon>
        <taxon>Actinomycetota</taxon>
        <taxon>Actinomycetes</taxon>
        <taxon>Micrococcales</taxon>
        <taxon>Microbacteriaceae</taxon>
        <taxon>Leucobacter</taxon>
    </lineage>
</organism>
<dbReference type="RefSeq" id="WP_246055901.1">
    <property type="nucleotide sequence ID" value="NZ_BAAAUY010000006.1"/>
</dbReference>
<comment type="caution">
    <text evidence="5">The sequence shown here is derived from an EMBL/GenBank/DDBJ whole genome shotgun (WGS) entry which is preliminary data.</text>
</comment>
<dbReference type="Gene3D" id="1.10.10.60">
    <property type="entry name" value="Homeodomain-like"/>
    <property type="match status" value="2"/>
</dbReference>
<dbReference type="AlphaFoldDB" id="A0A542Y9L2"/>
<keyword evidence="3" id="KW-0804">Transcription</keyword>
<dbReference type="InterPro" id="IPR018060">
    <property type="entry name" value="HTH_AraC"/>
</dbReference>
<protein>
    <submittedName>
        <fullName evidence="5">AraC-like DNA-binding protein</fullName>
    </submittedName>
</protein>
<evidence type="ECO:0000256" key="1">
    <source>
        <dbReference type="ARBA" id="ARBA00023015"/>
    </source>
</evidence>
<evidence type="ECO:0000313" key="5">
    <source>
        <dbReference type="EMBL" id="TQL44747.1"/>
    </source>
</evidence>
<dbReference type="InterPro" id="IPR050204">
    <property type="entry name" value="AraC_XylS_family_regulators"/>
</dbReference>
<dbReference type="PROSITE" id="PS01124">
    <property type="entry name" value="HTH_ARAC_FAMILY_2"/>
    <property type="match status" value="1"/>
</dbReference>
<keyword evidence="2 5" id="KW-0238">DNA-binding</keyword>
<dbReference type="PANTHER" id="PTHR46796">
    <property type="entry name" value="HTH-TYPE TRANSCRIPTIONAL ACTIVATOR RHAS-RELATED"/>
    <property type="match status" value="1"/>
</dbReference>
<sequence length="280" mass="31700">MKLVIVRDGSALVYSEFGEKHARVGDVLLLGANVLCGAQPEGHVTVTVIYLDLDFILDQFFWQYIDLVQDRFASQSVADTIYTEPAQLMRLGKDRVGLLMPWLDELVALSVDGQYRDRFHRMQALWHAVIDQVSPHIRISSTRILPNQRARTRPSVPRDRRFAPLRVEARAARELLHSDISHSWTIPELADAAHLSQTQLVRVFTDAYGKTPLAYLTMLRVEEMARLLRESDASIAEAGQRVGWASRNRAATAFRDCTGLTPSRYRAMLHEIDVPSFSSS</sequence>